<dbReference type="Pfam" id="PF07873">
    <property type="entry name" value="YabP"/>
    <property type="match status" value="1"/>
</dbReference>
<keyword evidence="2" id="KW-1185">Reference proteome</keyword>
<dbReference type="PIRSF" id="PIRSF011576">
    <property type="entry name" value="YabP"/>
    <property type="match status" value="1"/>
</dbReference>
<gene>
    <name evidence="1" type="ORF">LIP_3590</name>
</gene>
<dbReference type="InterPro" id="IPR022476">
    <property type="entry name" value="Spore_YabP/YqfC"/>
</dbReference>
<dbReference type="Gene3D" id="2.60.40.2000">
    <property type="match status" value="1"/>
</dbReference>
<dbReference type="EMBL" id="AP014924">
    <property type="protein sequence ID" value="BAS29399.1"/>
    <property type="molecule type" value="Genomic_DNA"/>
</dbReference>
<dbReference type="AlphaFoldDB" id="A0A0K2SRC6"/>
<dbReference type="InterPro" id="IPR012504">
    <property type="entry name" value="Spore_YabP"/>
</dbReference>
<dbReference type="STRING" id="1555112.LIP_3590"/>
<organism evidence="1 2">
    <name type="scientific">Limnochorda pilosa</name>
    <dbReference type="NCBI Taxonomy" id="1555112"/>
    <lineage>
        <taxon>Bacteria</taxon>
        <taxon>Bacillati</taxon>
        <taxon>Bacillota</taxon>
        <taxon>Limnochordia</taxon>
        <taxon>Limnochordales</taxon>
        <taxon>Limnochordaceae</taxon>
        <taxon>Limnochorda</taxon>
    </lineage>
</organism>
<dbReference type="NCBIfam" id="TIGR02892">
    <property type="entry name" value="spore_yabP"/>
    <property type="match status" value="1"/>
</dbReference>
<reference evidence="2" key="1">
    <citation type="submission" date="2015-07" db="EMBL/GenBank/DDBJ databases">
        <title>Complete genome sequence and phylogenetic analysis of Limnochorda pilosa.</title>
        <authorList>
            <person name="Watanabe M."/>
            <person name="Kojima H."/>
            <person name="Fukui M."/>
        </authorList>
    </citation>
    <scope>NUCLEOTIDE SEQUENCE [LARGE SCALE GENOMIC DNA]</scope>
    <source>
        <strain evidence="2">HC45</strain>
    </source>
</reference>
<sequence>MAADRPDEGLRRRHELHLLQRQHLQVTGVADVESFDEKEIVLRTEMGGLLIQGAGMHIAELNVESGLLLVKGEVQQLQYLGEGSAQKGRNLLKRLFR</sequence>
<dbReference type="Proteomes" id="UP000065807">
    <property type="component" value="Chromosome"/>
</dbReference>
<reference evidence="2" key="2">
    <citation type="journal article" date="2016" name="Int. J. Syst. Evol. Microbiol.">
        <title>Complete genome sequence and cell structure of Limnochorda pilosa, a Gram-negative spore-former within the phylum Firmicutes.</title>
        <authorList>
            <person name="Watanabe M."/>
            <person name="Kojima H."/>
            <person name="Fukui M."/>
        </authorList>
    </citation>
    <scope>NUCLEOTIDE SEQUENCE [LARGE SCALE GENOMIC DNA]</scope>
    <source>
        <strain evidence="2">HC45</strain>
    </source>
</reference>
<dbReference type="KEGG" id="lpil:LIP_3590"/>
<dbReference type="OrthoDB" id="9795125at2"/>
<dbReference type="GO" id="GO:0030435">
    <property type="term" value="P:sporulation resulting in formation of a cellular spore"/>
    <property type="evidence" value="ECO:0007669"/>
    <property type="project" value="InterPro"/>
</dbReference>
<dbReference type="RefSeq" id="WP_068141065.1">
    <property type="nucleotide sequence ID" value="NZ_AP014924.1"/>
</dbReference>
<evidence type="ECO:0000313" key="2">
    <source>
        <dbReference type="Proteomes" id="UP000065807"/>
    </source>
</evidence>
<proteinExistence type="predicted"/>
<dbReference type="InterPro" id="IPR038705">
    <property type="entry name" value="YabP_sf"/>
</dbReference>
<protein>
    <submittedName>
        <fullName evidence="1">Spore coat protein</fullName>
    </submittedName>
</protein>
<evidence type="ECO:0000313" key="1">
    <source>
        <dbReference type="EMBL" id="BAS29399.1"/>
    </source>
</evidence>
<accession>A0A0K2SRC6</accession>
<name>A0A0K2SRC6_LIMPI</name>
<keyword evidence="1" id="KW-0167">Capsid protein</keyword>
<keyword evidence="1" id="KW-0946">Virion</keyword>